<evidence type="ECO:0000313" key="1">
    <source>
        <dbReference type="EMBL" id="OGJ04428.1"/>
    </source>
</evidence>
<proteinExistence type="predicted"/>
<dbReference type="AlphaFoldDB" id="A0A1F6YDG3"/>
<protein>
    <submittedName>
        <fullName evidence="1">Uncharacterized protein</fullName>
    </submittedName>
</protein>
<comment type="caution">
    <text evidence="1">The sequence shown here is derived from an EMBL/GenBank/DDBJ whole genome shotgun (WGS) entry which is preliminary data.</text>
</comment>
<sequence>MGCDHGSFNPGTCPEAFMPEAKIEKSHSVADFSIGDKVVWNIEFDPSFVRNMINFYGKGPFPVVGLRLLEKYGHKTQGHPLMVTIETPEGRRYDFSGQLFRKRPKRTS</sequence>
<name>A0A1F6YDG3_9BACT</name>
<reference evidence="1 2" key="1">
    <citation type="journal article" date="2016" name="Nat. Commun.">
        <title>Thousands of microbial genomes shed light on interconnected biogeochemical processes in an aquifer system.</title>
        <authorList>
            <person name="Anantharaman K."/>
            <person name="Brown C.T."/>
            <person name="Hug L.A."/>
            <person name="Sharon I."/>
            <person name="Castelle C.J."/>
            <person name="Probst A.J."/>
            <person name="Thomas B.C."/>
            <person name="Singh A."/>
            <person name="Wilkins M.J."/>
            <person name="Karaoz U."/>
            <person name="Brodie E.L."/>
            <person name="Williams K.H."/>
            <person name="Hubbard S.S."/>
            <person name="Banfield J.F."/>
        </authorList>
    </citation>
    <scope>NUCLEOTIDE SEQUENCE [LARGE SCALE GENOMIC DNA]</scope>
</reference>
<dbReference type="EMBL" id="MFVT01000003">
    <property type="protein sequence ID" value="OGJ04428.1"/>
    <property type="molecule type" value="Genomic_DNA"/>
</dbReference>
<dbReference type="Proteomes" id="UP000176826">
    <property type="component" value="Unassembled WGS sequence"/>
</dbReference>
<organism evidence="1 2">
    <name type="scientific">Candidatus Nomurabacteria bacterium RIFCSPLOWO2_12_FULL_41_10</name>
    <dbReference type="NCBI Taxonomy" id="1801795"/>
    <lineage>
        <taxon>Bacteria</taxon>
        <taxon>Candidatus Nomuraibacteriota</taxon>
    </lineage>
</organism>
<evidence type="ECO:0000313" key="2">
    <source>
        <dbReference type="Proteomes" id="UP000176826"/>
    </source>
</evidence>
<accession>A0A1F6YDG3</accession>
<gene>
    <name evidence="1" type="ORF">A3F97_02980</name>
</gene>